<keyword evidence="1" id="KW-1133">Transmembrane helix</keyword>
<evidence type="ECO:0000313" key="2">
    <source>
        <dbReference type="EMBL" id="OGM12081.1"/>
    </source>
</evidence>
<name>A0A1F7XAP8_9BACT</name>
<keyword evidence="1" id="KW-0812">Transmembrane</keyword>
<dbReference type="EMBL" id="MGFS01000003">
    <property type="protein sequence ID" value="OGM12081.1"/>
    <property type="molecule type" value="Genomic_DNA"/>
</dbReference>
<gene>
    <name evidence="2" type="ORF">A2Z22_03245</name>
</gene>
<dbReference type="AlphaFoldDB" id="A0A1F7XAP8"/>
<proteinExistence type="predicted"/>
<feature type="transmembrane region" description="Helical" evidence="1">
    <location>
        <begin position="88"/>
        <end position="113"/>
    </location>
</feature>
<evidence type="ECO:0000256" key="1">
    <source>
        <dbReference type="SAM" id="Phobius"/>
    </source>
</evidence>
<organism evidence="2 3">
    <name type="scientific">Candidatus Woesebacteria bacterium RBG_16_34_12</name>
    <dbReference type="NCBI Taxonomy" id="1802480"/>
    <lineage>
        <taxon>Bacteria</taxon>
        <taxon>Candidatus Woeseibacteriota</taxon>
    </lineage>
</organism>
<feature type="transmembrane region" description="Helical" evidence="1">
    <location>
        <begin position="60"/>
        <end position="76"/>
    </location>
</feature>
<feature type="transmembrane region" description="Helical" evidence="1">
    <location>
        <begin position="21"/>
        <end position="40"/>
    </location>
</feature>
<dbReference type="Proteomes" id="UP000177053">
    <property type="component" value="Unassembled WGS sequence"/>
</dbReference>
<reference evidence="2 3" key="1">
    <citation type="journal article" date="2016" name="Nat. Commun.">
        <title>Thousands of microbial genomes shed light on interconnected biogeochemical processes in an aquifer system.</title>
        <authorList>
            <person name="Anantharaman K."/>
            <person name="Brown C.T."/>
            <person name="Hug L.A."/>
            <person name="Sharon I."/>
            <person name="Castelle C.J."/>
            <person name="Probst A.J."/>
            <person name="Thomas B.C."/>
            <person name="Singh A."/>
            <person name="Wilkins M.J."/>
            <person name="Karaoz U."/>
            <person name="Brodie E.L."/>
            <person name="Williams K.H."/>
            <person name="Hubbard S.S."/>
            <person name="Banfield J.F."/>
        </authorList>
    </citation>
    <scope>NUCLEOTIDE SEQUENCE [LARGE SCALE GENOMIC DNA]</scope>
</reference>
<feature type="transmembrane region" description="Helical" evidence="1">
    <location>
        <begin position="125"/>
        <end position="145"/>
    </location>
</feature>
<sequence>MNLNKIIDKKSYPKPIGQSDVFILSVIIILTVFVSLLSNAESYLFKFYYFNLDKNAWSEVFIYFAIMVTLSIFIYFNPKKITYKDKDYLFAMQIIFTLFVTSIISISYIIGFIWKNVPSKNFMDLSFQVYLTLTASLSILIRNILNYRTYSLSPKKQELFMMESFQDDKRSIRNTTYDLFLTVIVYFLLMRFIKTDFTNFITISFSFVLFIKFLMVKFYRFIRNVHNY</sequence>
<evidence type="ECO:0000313" key="3">
    <source>
        <dbReference type="Proteomes" id="UP000177053"/>
    </source>
</evidence>
<keyword evidence="1" id="KW-0472">Membrane</keyword>
<accession>A0A1F7XAP8</accession>
<protein>
    <submittedName>
        <fullName evidence="2">Uncharacterized protein</fullName>
    </submittedName>
</protein>
<feature type="transmembrane region" description="Helical" evidence="1">
    <location>
        <begin position="175"/>
        <end position="193"/>
    </location>
</feature>
<feature type="transmembrane region" description="Helical" evidence="1">
    <location>
        <begin position="199"/>
        <end position="219"/>
    </location>
</feature>
<comment type="caution">
    <text evidence="2">The sequence shown here is derived from an EMBL/GenBank/DDBJ whole genome shotgun (WGS) entry which is preliminary data.</text>
</comment>